<organism evidence="3 4">
    <name type="scientific">Tetracentron sinense</name>
    <name type="common">Spur-leaf</name>
    <dbReference type="NCBI Taxonomy" id="13715"/>
    <lineage>
        <taxon>Eukaryota</taxon>
        <taxon>Viridiplantae</taxon>
        <taxon>Streptophyta</taxon>
        <taxon>Embryophyta</taxon>
        <taxon>Tracheophyta</taxon>
        <taxon>Spermatophyta</taxon>
        <taxon>Magnoliopsida</taxon>
        <taxon>Trochodendrales</taxon>
        <taxon>Trochodendraceae</taxon>
        <taxon>Tetracentron</taxon>
    </lineage>
</organism>
<dbReference type="PANTHER" id="PTHR39708">
    <property type="entry name" value="OS07G0483400 PROTEIN"/>
    <property type="match status" value="1"/>
</dbReference>
<feature type="transmembrane region" description="Helical" evidence="2">
    <location>
        <begin position="264"/>
        <end position="282"/>
    </location>
</feature>
<protein>
    <submittedName>
        <fullName evidence="3">Uncharacterized protein</fullName>
    </submittedName>
</protein>
<feature type="compositionally biased region" description="Low complexity" evidence="1">
    <location>
        <begin position="143"/>
        <end position="168"/>
    </location>
</feature>
<name>A0A835A345_TETSI</name>
<feature type="compositionally biased region" description="Polar residues" evidence="1">
    <location>
        <begin position="1"/>
        <end position="14"/>
    </location>
</feature>
<keyword evidence="2" id="KW-1133">Transmembrane helix</keyword>
<dbReference type="AlphaFoldDB" id="A0A835A345"/>
<feature type="region of interest" description="Disordered" evidence="1">
    <location>
        <begin position="140"/>
        <end position="171"/>
    </location>
</feature>
<sequence>MEENPNDSSTQSETLIPEPDQDLLLTSPQNPSGSHDDPSESKPSFDQNEIYKAIEVVERDSTAIAESFTSLFSSLRLALSEVTGSSVDHMHCFSDVAGRLQESGNRKSLGAFFKNIGELDEKKCAYLHCPDATPLSPTPSVFVKPPTSATAPATSQASSPSSVSVKSPLAPPMSSQVSAAIQGGNMGKSGGFEGTTTGGPFGAKEKELKSGGAIPTNGGSRFLDTCAGTEKPMEEQIGDGGSSGNGIGLAGNGSRTLEFMNESFLFMGFLSFWLKIITLISFKLKNPSFFMDSE</sequence>
<reference evidence="3 4" key="1">
    <citation type="submission" date="2020-04" db="EMBL/GenBank/DDBJ databases">
        <title>Plant Genome Project.</title>
        <authorList>
            <person name="Zhang R.-G."/>
        </authorList>
    </citation>
    <scope>NUCLEOTIDE SEQUENCE [LARGE SCALE GENOMIC DNA]</scope>
    <source>
        <strain evidence="3">YNK0</strain>
        <tissue evidence="3">Leaf</tissue>
    </source>
</reference>
<accession>A0A835A345</accession>
<dbReference type="Proteomes" id="UP000655225">
    <property type="component" value="Unassembled WGS sequence"/>
</dbReference>
<evidence type="ECO:0000313" key="3">
    <source>
        <dbReference type="EMBL" id="KAF8413167.1"/>
    </source>
</evidence>
<proteinExistence type="predicted"/>
<keyword evidence="4" id="KW-1185">Reference proteome</keyword>
<dbReference type="OrthoDB" id="21270at2759"/>
<evidence type="ECO:0000256" key="2">
    <source>
        <dbReference type="SAM" id="Phobius"/>
    </source>
</evidence>
<keyword evidence="2" id="KW-0812">Transmembrane</keyword>
<dbReference type="EMBL" id="JABCRI010000001">
    <property type="protein sequence ID" value="KAF8413167.1"/>
    <property type="molecule type" value="Genomic_DNA"/>
</dbReference>
<dbReference type="PANTHER" id="PTHR39708:SF2">
    <property type="entry name" value="BLOC-1-RELATED COMPLEX SUBUNIT 6 C-TERMINAL HELIX DOMAIN-CONTAINING PROTEIN"/>
    <property type="match status" value="1"/>
</dbReference>
<gene>
    <name evidence="3" type="ORF">HHK36_001143</name>
</gene>
<feature type="compositionally biased region" description="Polar residues" evidence="1">
    <location>
        <begin position="24"/>
        <end position="33"/>
    </location>
</feature>
<evidence type="ECO:0000313" key="4">
    <source>
        <dbReference type="Proteomes" id="UP000655225"/>
    </source>
</evidence>
<comment type="caution">
    <text evidence="3">The sequence shown here is derived from an EMBL/GenBank/DDBJ whole genome shotgun (WGS) entry which is preliminary data.</text>
</comment>
<evidence type="ECO:0000256" key="1">
    <source>
        <dbReference type="SAM" id="MobiDB-lite"/>
    </source>
</evidence>
<feature type="region of interest" description="Disordered" evidence="1">
    <location>
        <begin position="1"/>
        <end position="46"/>
    </location>
</feature>
<keyword evidence="2" id="KW-0472">Membrane</keyword>